<evidence type="ECO:0000313" key="3">
    <source>
        <dbReference type="EMBL" id="GFT80221.1"/>
    </source>
</evidence>
<dbReference type="Proteomes" id="UP000887013">
    <property type="component" value="Unassembled WGS sequence"/>
</dbReference>
<keyword evidence="4" id="KW-1185">Reference proteome</keyword>
<evidence type="ECO:0000256" key="1">
    <source>
        <dbReference type="SAM" id="MobiDB-lite"/>
    </source>
</evidence>
<reference evidence="3" key="1">
    <citation type="submission" date="2020-08" db="EMBL/GenBank/DDBJ databases">
        <title>Multicomponent nature underlies the extraordinary mechanical properties of spider dragline silk.</title>
        <authorList>
            <person name="Kono N."/>
            <person name="Nakamura H."/>
            <person name="Mori M."/>
            <person name="Yoshida Y."/>
            <person name="Ohtoshi R."/>
            <person name="Malay A.D."/>
            <person name="Moran D.A.P."/>
            <person name="Tomita M."/>
            <person name="Numata K."/>
            <person name="Arakawa K."/>
        </authorList>
    </citation>
    <scope>NUCLEOTIDE SEQUENCE</scope>
</reference>
<feature type="region of interest" description="Disordered" evidence="1">
    <location>
        <begin position="107"/>
        <end position="148"/>
    </location>
</feature>
<dbReference type="AlphaFoldDB" id="A0A8X6PTA9"/>
<organism evidence="3 4">
    <name type="scientific">Nephila pilipes</name>
    <name type="common">Giant wood spider</name>
    <name type="synonym">Nephila maculata</name>
    <dbReference type="NCBI Taxonomy" id="299642"/>
    <lineage>
        <taxon>Eukaryota</taxon>
        <taxon>Metazoa</taxon>
        <taxon>Ecdysozoa</taxon>
        <taxon>Arthropoda</taxon>
        <taxon>Chelicerata</taxon>
        <taxon>Arachnida</taxon>
        <taxon>Araneae</taxon>
        <taxon>Araneomorphae</taxon>
        <taxon>Entelegynae</taxon>
        <taxon>Araneoidea</taxon>
        <taxon>Nephilidae</taxon>
        <taxon>Nephila</taxon>
    </lineage>
</organism>
<evidence type="ECO:0000256" key="2">
    <source>
        <dbReference type="SAM" id="SignalP"/>
    </source>
</evidence>
<keyword evidence="2" id="KW-0732">Signal</keyword>
<comment type="caution">
    <text evidence="3">The sequence shown here is derived from an EMBL/GenBank/DDBJ whole genome shotgun (WGS) entry which is preliminary data.</text>
</comment>
<accession>A0A8X6PTA9</accession>
<gene>
    <name evidence="3" type="ORF">NPIL_17441</name>
</gene>
<feature type="chain" id="PRO_5036504527" evidence="2">
    <location>
        <begin position="31"/>
        <end position="148"/>
    </location>
</feature>
<feature type="compositionally biased region" description="Basic and acidic residues" evidence="1">
    <location>
        <begin position="119"/>
        <end position="128"/>
    </location>
</feature>
<evidence type="ECO:0000313" key="4">
    <source>
        <dbReference type="Proteomes" id="UP000887013"/>
    </source>
</evidence>
<sequence length="148" mass="16751">MPLCMLRKLALPYLFSASLLFAMVRKRANSESRFAVLKYQQLQAAWRTRAKMATVLHDAGFTQGLRVPGVSNCLLKIRKKAKMLVKSAKMFTASQLRRMPRRSYPATGEFLDEIPALGNRHESRDPRKTGHSARGCPTCPDSRRRGSE</sequence>
<dbReference type="EMBL" id="BMAW01118512">
    <property type="protein sequence ID" value="GFT80221.1"/>
    <property type="molecule type" value="Genomic_DNA"/>
</dbReference>
<protein>
    <submittedName>
        <fullName evidence="3">Uncharacterized protein</fullName>
    </submittedName>
</protein>
<proteinExistence type="predicted"/>
<name>A0A8X6PTA9_NEPPI</name>
<feature type="signal peptide" evidence="2">
    <location>
        <begin position="1"/>
        <end position="30"/>
    </location>
</feature>